<feature type="domain" description="HTH cro/C1-type" evidence="4">
    <location>
        <begin position="9"/>
        <end position="53"/>
    </location>
</feature>
<keyword evidence="3" id="KW-0804">Transcription</keyword>
<evidence type="ECO:0000256" key="2">
    <source>
        <dbReference type="ARBA" id="ARBA00023125"/>
    </source>
</evidence>
<dbReference type="InterPro" id="IPR001387">
    <property type="entry name" value="Cro/C1-type_HTH"/>
</dbReference>
<evidence type="ECO:0000313" key="6">
    <source>
        <dbReference type="Proteomes" id="UP000283785"/>
    </source>
</evidence>
<dbReference type="Gene3D" id="1.10.260.40">
    <property type="entry name" value="lambda repressor-like DNA-binding domains"/>
    <property type="match status" value="1"/>
</dbReference>
<dbReference type="PANTHER" id="PTHR40661:SF1">
    <property type="entry name" value="HTH CRO_C1-TYPE DOMAIN-CONTAINING PROTEIN"/>
    <property type="match status" value="1"/>
</dbReference>
<dbReference type="AlphaFoldDB" id="A0AA92U099"/>
<proteinExistence type="predicted"/>
<sequence>MDTLFDGKQNAFAKAIGVAPSVIANVVGARKGKPSFDVLYKICANANISEEWLLSGKGNMKKNAQNASKKGKNREAIPAIDGLPSDIKPIPLVTERAAAGFGNECFAIQKSDVKDYYIIPKFRFCQVDFMIEVSGLSMYPHFKSGDVIACTILHDAKYIQWNRCHVIATREQGILVKRIMPSEQEGCFKIVSDNKDFPPFDLPTEEITGLALVVGCVSLE</sequence>
<comment type="caution">
    <text evidence="5">The sequence shown here is derived from an EMBL/GenBank/DDBJ whole genome shotgun (WGS) entry which is preliminary data.</text>
</comment>
<dbReference type="Pfam" id="PF00717">
    <property type="entry name" value="Peptidase_S24"/>
    <property type="match status" value="1"/>
</dbReference>
<dbReference type="CDD" id="cd00093">
    <property type="entry name" value="HTH_XRE"/>
    <property type="match status" value="1"/>
</dbReference>
<reference evidence="5 6" key="1">
    <citation type="submission" date="2018-08" db="EMBL/GenBank/DDBJ databases">
        <title>A genome reference for cultivated species of the human gut microbiota.</title>
        <authorList>
            <person name="Zou Y."/>
            <person name="Xue W."/>
            <person name="Luo G."/>
        </authorList>
    </citation>
    <scope>NUCLEOTIDE SEQUENCE [LARGE SCALE GENOMIC DNA]</scope>
    <source>
        <strain evidence="5 6">AF12-50</strain>
    </source>
</reference>
<evidence type="ECO:0000256" key="3">
    <source>
        <dbReference type="ARBA" id="ARBA00023163"/>
    </source>
</evidence>
<evidence type="ECO:0000313" key="5">
    <source>
        <dbReference type="EMBL" id="RGW43052.1"/>
    </source>
</evidence>
<dbReference type="SUPFAM" id="SSF51306">
    <property type="entry name" value="LexA/Signal peptidase"/>
    <property type="match status" value="1"/>
</dbReference>
<dbReference type="InterPro" id="IPR010982">
    <property type="entry name" value="Lambda_DNA-bd_dom_sf"/>
</dbReference>
<accession>A0AA92U099</accession>
<protein>
    <submittedName>
        <fullName evidence="5">LexA family transcriptional regulator</fullName>
    </submittedName>
</protein>
<dbReference type="Gene3D" id="2.10.109.10">
    <property type="entry name" value="Umud Fragment, subunit A"/>
    <property type="match status" value="1"/>
</dbReference>
<dbReference type="EMBL" id="QSAG01000010">
    <property type="protein sequence ID" value="RGW43052.1"/>
    <property type="molecule type" value="Genomic_DNA"/>
</dbReference>
<dbReference type="InterPro" id="IPR039418">
    <property type="entry name" value="LexA-like"/>
</dbReference>
<dbReference type="PROSITE" id="PS50943">
    <property type="entry name" value="HTH_CROC1"/>
    <property type="match status" value="1"/>
</dbReference>
<evidence type="ECO:0000259" key="4">
    <source>
        <dbReference type="PROSITE" id="PS50943"/>
    </source>
</evidence>
<gene>
    <name evidence="5" type="ORF">DWV76_07345</name>
</gene>
<dbReference type="CDD" id="cd06529">
    <property type="entry name" value="S24_LexA-like"/>
    <property type="match status" value="1"/>
</dbReference>
<dbReference type="Proteomes" id="UP000283785">
    <property type="component" value="Unassembled WGS sequence"/>
</dbReference>
<organism evidence="5 6">
    <name type="scientific">Segatella copri</name>
    <dbReference type="NCBI Taxonomy" id="165179"/>
    <lineage>
        <taxon>Bacteria</taxon>
        <taxon>Pseudomonadati</taxon>
        <taxon>Bacteroidota</taxon>
        <taxon>Bacteroidia</taxon>
        <taxon>Bacteroidales</taxon>
        <taxon>Prevotellaceae</taxon>
        <taxon>Segatella</taxon>
    </lineage>
</organism>
<dbReference type="PANTHER" id="PTHR40661">
    <property type="match status" value="1"/>
</dbReference>
<dbReference type="GO" id="GO:0003677">
    <property type="term" value="F:DNA binding"/>
    <property type="evidence" value="ECO:0007669"/>
    <property type="project" value="UniProtKB-KW"/>
</dbReference>
<evidence type="ECO:0000256" key="1">
    <source>
        <dbReference type="ARBA" id="ARBA00023015"/>
    </source>
</evidence>
<dbReference type="SUPFAM" id="SSF47413">
    <property type="entry name" value="lambda repressor-like DNA-binding domains"/>
    <property type="match status" value="1"/>
</dbReference>
<dbReference type="InterPro" id="IPR015927">
    <property type="entry name" value="Peptidase_S24_S26A/B/C"/>
</dbReference>
<keyword evidence="1" id="KW-0805">Transcription regulation</keyword>
<name>A0AA92U099_9BACT</name>
<dbReference type="InterPro" id="IPR036286">
    <property type="entry name" value="LexA/Signal_pep-like_sf"/>
</dbReference>
<keyword evidence="2" id="KW-0238">DNA-binding</keyword>